<gene>
    <name evidence="3" type="primary">groEL</name>
    <name evidence="3" type="synonym">groL</name>
    <name evidence="7" type="ORF">A2Z00_00605</name>
</gene>
<feature type="binding site" evidence="3">
    <location>
        <position position="412"/>
    </location>
    <ligand>
        <name>ATP</name>
        <dbReference type="ChEBI" id="CHEBI:30616"/>
    </ligand>
</feature>
<dbReference type="NCBIfam" id="NF009489">
    <property type="entry name" value="PRK12851.1"/>
    <property type="match status" value="1"/>
</dbReference>
<feature type="binding site" evidence="3">
    <location>
        <begin position="86"/>
        <end position="90"/>
    </location>
    <ligand>
        <name>ATP</name>
        <dbReference type="ChEBI" id="CHEBI:30616"/>
    </ligand>
</feature>
<dbReference type="PANTHER" id="PTHR45633">
    <property type="entry name" value="60 KDA HEAT SHOCK PROTEIN, MITOCHONDRIAL"/>
    <property type="match status" value="1"/>
</dbReference>
<dbReference type="STRING" id="1798370.A2Z00_00605"/>
<keyword evidence="3" id="KW-0963">Cytoplasm</keyword>
<comment type="caution">
    <text evidence="7">The sequence shown here is derived from an EMBL/GenBank/DDBJ whole genome shotgun (WGS) entry which is preliminary data.</text>
</comment>
<feature type="binding site" evidence="3">
    <location>
        <position position="495"/>
    </location>
    <ligand>
        <name>ATP</name>
        <dbReference type="ChEBI" id="CHEBI:30616"/>
    </ligand>
</feature>
<dbReference type="Proteomes" id="UP000177268">
    <property type="component" value="Unassembled WGS sequence"/>
</dbReference>
<keyword evidence="3" id="KW-0547">Nucleotide-binding</keyword>
<dbReference type="GO" id="GO:0140662">
    <property type="term" value="F:ATP-dependent protein folding chaperone"/>
    <property type="evidence" value="ECO:0007669"/>
    <property type="project" value="InterPro"/>
</dbReference>
<evidence type="ECO:0000313" key="8">
    <source>
        <dbReference type="Proteomes" id="UP000177268"/>
    </source>
</evidence>
<dbReference type="GO" id="GO:0051082">
    <property type="term" value="F:unfolded protein binding"/>
    <property type="evidence" value="ECO:0007669"/>
    <property type="project" value="UniProtKB-UniRule"/>
</dbReference>
<dbReference type="InterPro" id="IPR002423">
    <property type="entry name" value="Cpn60/GroEL/TCP-1"/>
</dbReference>
<sequence length="549" mass="58376">MAKQLKFSEDARQALIRGVNILAKAVVTTLGPKGRNVALDKKWGAPNVIHDGVTVAKEIELEDPFENMGAQLVKEAASKTNDVAGDGTTTSTLLAQAIVNNGFKNVTAGANPMMLKTGMEKGVEAVVAEMKKMSKTVKNVDVAKVATISAQDEKIGALIAEALSKVGKDGVVTVEEGKGLTMEIEYKEGMEFDKGYASAYFVTNADKMEAEVEDPYILITDKKISAIADLLPFLEGFIKISKNLVIIADEIDGEALATLVVNKLRGTFNVLAVKAPGFGDRRKAMLEDIAMLTGGTVISEDTGRKIENVKVDDCGRADKVWADKDNCRIIGGKGSPAALKARVAQIKREIEDTTSDFDKEKLQERLAKLSGGVAVINVGAATEVELKDKKERVNDAVAATKAALEEGIVPGGGVAYLRARNVLAKVRETLATDDEKVGIDILYKALGEPIRWIAKNAGADDGWVLKTVEENKVFDYGFNALTMKFGSMVDDGVLDPAKVTRTAVQNAVSIGMMILTTEALITDLPEKKEAGGAGGGMPGGMGGMGGMDY</sequence>
<evidence type="ECO:0000313" key="7">
    <source>
        <dbReference type="EMBL" id="OGG11704.1"/>
    </source>
</evidence>
<dbReference type="PRINTS" id="PR00298">
    <property type="entry name" value="CHAPERONIN60"/>
</dbReference>
<comment type="caution">
    <text evidence="3">Lacks conserved residue(s) required for the propagation of feature annotation.</text>
</comment>
<keyword evidence="3" id="KW-0413">Isomerase</keyword>
<dbReference type="GO" id="GO:0005524">
    <property type="term" value="F:ATP binding"/>
    <property type="evidence" value="ECO:0007669"/>
    <property type="project" value="UniProtKB-UniRule"/>
</dbReference>
<comment type="function">
    <text evidence="3 5">Together with its co-chaperonin GroES, plays an essential role in assisting protein folding. The GroEL-GroES system forms a nano-cage that allows encapsulation of the non-native substrate proteins and provides a physical environment optimized to promote and accelerate protein folding.</text>
</comment>
<feature type="binding site" evidence="3">
    <location>
        <begin position="479"/>
        <end position="481"/>
    </location>
    <ligand>
        <name>ATP</name>
        <dbReference type="ChEBI" id="CHEBI:30616"/>
    </ligand>
</feature>
<evidence type="ECO:0000256" key="4">
    <source>
        <dbReference type="RuleBase" id="RU000418"/>
    </source>
</evidence>
<dbReference type="Pfam" id="PF00118">
    <property type="entry name" value="Cpn60_TCP1"/>
    <property type="match status" value="1"/>
</dbReference>
<dbReference type="GO" id="GO:0016853">
    <property type="term" value="F:isomerase activity"/>
    <property type="evidence" value="ECO:0007669"/>
    <property type="project" value="UniProtKB-KW"/>
</dbReference>
<dbReference type="InterPro" id="IPR027410">
    <property type="entry name" value="TCP-1-like_intermed_sf"/>
</dbReference>
<dbReference type="FunFam" id="3.50.7.10:FF:000001">
    <property type="entry name" value="60 kDa chaperonin"/>
    <property type="match status" value="1"/>
</dbReference>
<keyword evidence="2 3" id="KW-0143">Chaperone</keyword>
<dbReference type="SUPFAM" id="SSF54849">
    <property type="entry name" value="GroEL-intermediate domain like"/>
    <property type="match status" value="1"/>
</dbReference>
<keyword evidence="3" id="KW-0067">ATP-binding</keyword>
<dbReference type="InterPro" id="IPR027413">
    <property type="entry name" value="GROEL-like_equatorial_sf"/>
</dbReference>
<feature type="compositionally biased region" description="Gly residues" evidence="6">
    <location>
        <begin position="531"/>
        <end position="549"/>
    </location>
</feature>
<evidence type="ECO:0000256" key="1">
    <source>
        <dbReference type="ARBA" id="ARBA00006607"/>
    </source>
</evidence>
<protein>
    <recommendedName>
        <fullName evidence="3">Chaperonin GroEL</fullName>
        <ecNumber evidence="3">5.6.1.7</ecNumber>
    </recommendedName>
    <alternativeName>
        <fullName evidence="3">60 kDa chaperonin</fullName>
    </alternativeName>
    <alternativeName>
        <fullName evidence="3">Chaperonin-60</fullName>
        <shortName evidence="3">Cpn60</shortName>
    </alternativeName>
</protein>
<dbReference type="NCBIfam" id="TIGR02348">
    <property type="entry name" value="GroEL"/>
    <property type="match status" value="1"/>
</dbReference>
<dbReference type="Gene3D" id="3.30.260.10">
    <property type="entry name" value="TCP-1-like chaperonin intermediate domain"/>
    <property type="match status" value="1"/>
</dbReference>
<dbReference type="AlphaFoldDB" id="A0A1F5ZHA3"/>
<evidence type="ECO:0000256" key="5">
    <source>
        <dbReference type="RuleBase" id="RU000419"/>
    </source>
</evidence>
<evidence type="ECO:0000256" key="2">
    <source>
        <dbReference type="ARBA" id="ARBA00023186"/>
    </source>
</evidence>
<comment type="similarity">
    <text evidence="1 3 4">Belongs to the chaperonin (HSP60) family.</text>
</comment>
<dbReference type="Gene3D" id="1.10.560.10">
    <property type="entry name" value="GroEL-like equatorial domain"/>
    <property type="match status" value="1"/>
</dbReference>
<dbReference type="InterPro" id="IPR027409">
    <property type="entry name" value="GroEL-like_apical_dom_sf"/>
</dbReference>
<dbReference type="NCBIfam" id="NF000592">
    <property type="entry name" value="PRK00013.1"/>
    <property type="match status" value="1"/>
</dbReference>
<reference evidence="7 8" key="1">
    <citation type="journal article" date="2016" name="Nat. Commun.">
        <title>Thousands of microbial genomes shed light on interconnected biogeochemical processes in an aquifer system.</title>
        <authorList>
            <person name="Anantharaman K."/>
            <person name="Brown C.T."/>
            <person name="Hug L.A."/>
            <person name="Sharon I."/>
            <person name="Castelle C.J."/>
            <person name="Probst A.J."/>
            <person name="Thomas B.C."/>
            <person name="Singh A."/>
            <person name="Wilkins M.J."/>
            <person name="Karaoz U."/>
            <person name="Brodie E.L."/>
            <person name="Williams K.H."/>
            <person name="Hubbard S.S."/>
            <person name="Banfield J.F."/>
        </authorList>
    </citation>
    <scope>NUCLEOTIDE SEQUENCE [LARGE SCALE GENOMIC DNA]</scope>
</reference>
<dbReference type="GO" id="GO:0005737">
    <property type="term" value="C:cytoplasm"/>
    <property type="evidence" value="ECO:0007669"/>
    <property type="project" value="UniProtKB-SubCell"/>
</dbReference>
<feature type="binding site" evidence="3">
    <location>
        <begin position="29"/>
        <end position="32"/>
    </location>
    <ligand>
        <name>ATP</name>
        <dbReference type="ChEBI" id="CHEBI:30616"/>
    </ligand>
</feature>
<dbReference type="SUPFAM" id="SSF48592">
    <property type="entry name" value="GroEL equatorial domain-like"/>
    <property type="match status" value="1"/>
</dbReference>
<feature type="region of interest" description="Disordered" evidence="6">
    <location>
        <begin position="527"/>
        <end position="549"/>
    </location>
</feature>
<proteinExistence type="inferred from homology"/>
<dbReference type="GO" id="GO:0042026">
    <property type="term" value="P:protein refolding"/>
    <property type="evidence" value="ECO:0007669"/>
    <property type="project" value="UniProtKB-UniRule"/>
</dbReference>
<dbReference type="CDD" id="cd03344">
    <property type="entry name" value="GroEL"/>
    <property type="match status" value="1"/>
</dbReference>
<dbReference type="EMBL" id="MFIZ01000019">
    <property type="protein sequence ID" value="OGG11704.1"/>
    <property type="molecule type" value="Genomic_DNA"/>
</dbReference>
<comment type="subunit">
    <text evidence="3 5">Forms a cylinder of 14 subunits composed of two heptameric rings stacked back-to-back. Interacts with the co-chaperonin GroES.</text>
</comment>
<dbReference type="SUPFAM" id="SSF52029">
    <property type="entry name" value="GroEL apical domain-like"/>
    <property type="match status" value="1"/>
</dbReference>
<evidence type="ECO:0000256" key="6">
    <source>
        <dbReference type="SAM" id="MobiDB-lite"/>
    </source>
</evidence>
<accession>A0A1F5ZHA3</accession>
<evidence type="ECO:0000256" key="3">
    <source>
        <dbReference type="HAMAP-Rule" id="MF_00600"/>
    </source>
</evidence>
<dbReference type="HAMAP" id="MF_00600">
    <property type="entry name" value="CH60"/>
    <property type="match status" value="1"/>
</dbReference>
<comment type="subcellular location">
    <subcellularLocation>
        <location evidence="3">Cytoplasm</location>
    </subcellularLocation>
</comment>
<dbReference type="NCBIfam" id="NF009487">
    <property type="entry name" value="PRK12849.1"/>
    <property type="match status" value="1"/>
</dbReference>
<name>A0A1F5ZHA3_9BACT</name>
<dbReference type="InterPro" id="IPR001844">
    <property type="entry name" value="Cpn60/GroEL"/>
</dbReference>
<dbReference type="NCBIfam" id="NF009488">
    <property type="entry name" value="PRK12850.1"/>
    <property type="match status" value="1"/>
</dbReference>
<dbReference type="Gene3D" id="3.50.7.10">
    <property type="entry name" value="GroEL"/>
    <property type="match status" value="1"/>
</dbReference>
<organism evidence="7 8">
    <name type="scientific">Candidatus Gottesmanbacteria bacterium RBG_13_45_10</name>
    <dbReference type="NCBI Taxonomy" id="1798370"/>
    <lineage>
        <taxon>Bacteria</taxon>
        <taxon>Candidatus Gottesmaniibacteriota</taxon>
    </lineage>
</organism>
<dbReference type="EC" id="5.6.1.7" evidence="3"/>